<dbReference type="EMBL" id="VUJX02000002">
    <property type="protein sequence ID" value="KAL0941737.1"/>
    <property type="molecule type" value="Genomic_DNA"/>
</dbReference>
<sequence>MGIVCEWTGPEKRALSVRDTEARQSSLSSSSSSSLSTTPRVVPEEDYWHSWNHGGGVEIDEASVGLGVSLGNPRHALQNAGTGVVFGAGDMRFLQHFLLDAIPPLPIGGEEIWRGAARMAHDYDFLLHAMLGLGASHLELCSATTGAASSSQALGHRVKAIQALNARLSSPGLSKVDGDAAFAAMMALTFQASYMPEGMYDFISMVRGCHVVAMKAMPSFEDSAFRTFSREEHVYNFKQQLSTNGSSEGLGSVQGDARLGVLVGFIENLAALAPLCGSVLEVEYLAEIRRVIQLTLAESEDAYPTFTAIYNRFATMSHQEFVHFTSPDNHTAQLLLAHFFLLAYVIGMVGYRIEGDRDARLRERVTLSWLEKIARGLPGNLRRYMRWPLEFARKAVDKEDAGFRVAESQTWVGDVGGSLDLFSAA</sequence>
<reference evidence="1 2" key="1">
    <citation type="journal article" date="2020" name="Phytopathology">
        <title>Genome Sequence Resources of Colletotrichum truncatum, C. plurivorum, C. musicola, and C. sojae: Four Species Pathogenic to Soybean (Glycine max).</title>
        <authorList>
            <person name="Rogerio F."/>
            <person name="Boufleur T.R."/>
            <person name="Ciampi-Guillardi M."/>
            <person name="Sukno S.A."/>
            <person name="Thon M.R."/>
            <person name="Massola Junior N.S."/>
            <person name="Baroncelli R."/>
        </authorList>
    </citation>
    <scope>NUCLEOTIDE SEQUENCE [LARGE SCALE GENOMIC DNA]</scope>
    <source>
        <strain evidence="1 2">CMES1059</strain>
    </source>
</reference>
<comment type="caution">
    <text evidence="1">The sequence shown here is derived from an EMBL/GenBank/DDBJ whole genome shotgun (WGS) entry which is preliminary data.</text>
</comment>
<name>A0ACC3ZCU3_COLTU</name>
<evidence type="ECO:0000313" key="1">
    <source>
        <dbReference type="EMBL" id="KAL0941737.1"/>
    </source>
</evidence>
<organism evidence="1 2">
    <name type="scientific">Colletotrichum truncatum</name>
    <name type="common">Anthracnose fungus</name>
    <name type="synonym">Colletotrichum capsici</name>
    <dbReference type="NCBI Taxonomy" id="5467"/>
    <lineage>
        <taxon>Eukaryota</taxon>
        <taxon>Fungi</taxon>
        <taxon>Dikarya</taxon>
        <taxon>Ascomycota</taxon>
        <taxon>Pezizomycotina</taxon>
        <taxon>Sordariomycetes</taxon>
        <taxon>Hypocreomycetidae</taxon>
        <taxon>Glomerellales</taxon>
        <taxon>Glomerellaceae</taxon>
        <taxon>Colletotrichum</taxon>
        <taxon>Colletotrichum truncatum species complex</taxon>
    </lineage>
</organism>
<proteinExistence type="predicted"/>
<protein>
    <submittedName>
        <fullName evidence="1">C6 zinc finger domain-containing protein</fullName>
    </submittedName>
</protein>
<dbReference type="Proteomes" id="UP000805649">
    <property type="component" value="Unassembled WGS sequence"/>
</dbReference>
<gene>
    <name evidence="1" type="ORF">CTRU02_204500</name>
</gene>
<keyword evidence="2" id="KW-1185">Reference proteome</keyword>
<evidence type="ECO:0000313" key="2">
    <source>
        <dbReference type="Proteomes" id="UP000805649"/>
    </source>
</evidence>
<accession>A0ACC3ZCU3</accession>